<dbReference type="InterPro" id="IPR036228">
    <property type="entry name" value="ATP_synth_F0_dsu_sf_mt"/>
</dbReference>
<name>A0AAW2HLT6_9NEOP</name>
<comment type="function">
    <text evidence="10">Mitochondrial membrane ATP synthase (F(1)F(0) ATP synthase or Complex V) produces ATP from ADP in the presence of a proton gradient across the membrane which is generated by electron transport complexes of the respiratory chain. F-type ATPases consist of two structural domains, F(1) - containing the extramembraneous catalytic core, and F(0) - containing the membrane proton channel, linked together by a central stalk and a peripheral stalk. During catalysis, ATP synthesis in the catalytic domain of F(1) is coupled via a rotary mechanism of the central stalk subunits to proton translocation.</text>
</comment>
<keyword evidence="7 10" id="KW-0406">Ion transport</keyword>
<evidence type="ECO:0000256" key="2">
    <source>
        <dbReference type="ARBA" id="ARBA00006842"/>
    </source>
</evidence>
<evidence type="ECO:0000256" key="8">
    <source>
        <dbReference type="ARBA" id="ARBA00023128"/>
    </source>
</evidence>
<gene>
    <name evidence="12" type="ORF">PYX00_007841</name>
</gene>
<feature type="coiled-coil region" evidence="11">
    <location>
        <begin position="88"/>
        <end position="133"/>
    </location>
</feature>
<keyword evidence="9 10" id="KW-0472">Membrane</keyword>
<dbReference type="AlphaFoldDB" id="A0AAW2HLT6"/>
<comment type="similarity">
    <text evidence="2 10">Belongs to the ATPase d subunit family.</text>
</comment>
<dbReference type="Gene3D" id="6.10.280.70">
    <property type="match status" value="1"/>
</dbReference>
<dbReference type="Pfam" id="PF05873">
    <property type="entry name" value="Mt_ATP-synt_D"/>
    <property type="match status" value="1"/>
</dbReference>
<evidence type="ECO:0000256" key="6">
    <source>
        <dbReference type="ARBA" id="ARBA00022792"/>
    </source>
</evidence>
<comment type="caution">
    <text evidence="12">The sequence shown here is derived from an EMBL/GenBank/DDBJ whole genome shotgun (WGS) entry which is preliminary data.</text>
</comment>
<evidence type="ECO:0000256" key="9">
    <source>
        <dbReference type="ARBA" id="ARBA00023136"/>
    </source>
</evidence>
<keyword evidence="6 10" id="KW-0999">Mitochondrion inner membrane</keyword>
<keyword evidence="4" id="KW-0138">CF(0)</keyword>
<evidence type="ECO:0000256" key="10">
    <source>
        <dbReference type="PIRNR" id="PIRNR005514"/>
    </source>
</evidence>
<keyword evidence="8 10" id="KW-0496">Mitochondrion</keyword>
<dbReference type="InterPro" id="IPR008689">
    <property type="entry name" value="ATP_synth_F0_dsu_mt"/>
</dbReference>
<protein>
    <recommendedName>
        <fullName evidence="10">ATP synthase subunit d, mitochondrial</fullName>
    </recommendedName>
</protein>
<evidence type="ECO:0000313" key="12">
    <source>
        <dbReference type="EMBL" id="KAL0270431.1"/>
    </source>
</evidence>
<dbReference type="GO" id="GO:0005743">
    <property type="term" value="C:mitochondrial inner membrane"/>
    <property type="evidence" value="ECO:0007669"/>
    <property type="project" value="UniProtKB-SubCell"/>
</dbReference>
<reference evidence="12" key="1">
    <citation type="journal article" date="2024" name="Gigascience">
        <title>Chromosome-level genome of the poultry shaft louse Menopon gallinae provides insight into the host-switching and adaptive evolution of parasitic lice.</title>
        <authorList>
            <person name="Xu Y."/>
            <person name="Ma L."/>
            <person name="Liu S."/>
            <person name="Liang Y."/>
            <person name="Liu Q."/>
            <person name="He Z."/>
            <person name="Tian L."/>
            <person name="Duan Y."/>
            <person name="Cai W."/>
            <person name="Li H."/>
            <person name="Song F."/>
        </authorList>
    </citation>
    <scope>NUCLEOTIDE SEQUENCE</scope>
    <source>
        <strain evidence="12">Cailab_2023a</strain>
    </source>
</reference>
<keyword evidence="5 10" id="KW-0375">Hydrogen ion transport</keyword>
<evidence type="ECO:0000256" key="5">
    <source>
        <dbReference type="ARBA" id="ARBA00022781"/>
    </source>
</evidence>
<evidence type="ECO:0000256" key="3">
    <source>
        <dbReference type="ARBA" id="ARBA00022448"/>
    </source>
</evidence>
<proteinExistence type="inferred from homology"/>
<accession>A0AAW2HLT6</accession>
<keyword evidence="11" id="KW-0175">Coiled coil</keyword>
<dbReference type="GO" id="GO:0015986">
    <property type="term" value="P:proton motive force-driven ATP synthesis"/>
    <property type="evidence" value="ECO:0007669"/>
    <property type="project" value="UniProtKB-UniRule"/>
</dbReference>
<dbReference type="SUPFAM" id="SSF161065">
    <property type="entry name" value="ATP synthase D chain-like"/>
    <property type="match status" value="1"/>
</dbReference>
<evidence type="ECO:0000256" key="4">
    <source>
        <dbReference type="ARBA" id="ARBA00022547"/>
    </source>
</evidence>
<evidence type="ECO:0000256" key="1">
    <source>
        <dbReference type="ARBA" id="ARBA00004273"/>
    </source>
</evidence>
<keyword evidence="3 10" id="KW-0813">Transport</keyword>
<dbReference type="GO" id="GO:0045259">
    <property type="term" value="C:proton-transporting ATP synthase complex"/>
    <property type="evidence" value="ECO:0007669"/>
    <property type="project" value="UniProtKB-KW"/>
</dbReference>
<organism evidence="12">
    <name type="scientific">Menopon gallinae</name>
    <name type="common">poultry shaft louse</name>
    <dbReference type="NCBI Taxonomy" id="328185"/>
    <lineage>
        <taxon>Eukaryota</taxon>
        <taxon>Metazoa</taxon>
        <taxon>Ecdysozoa</taxon>
        <taxon>Arthropoda</taxon>
        <taxon>Hexapoda</taxon>
        <taxon>Insecta</taxon>
        <taxon>Pterygota</taxon>
        <taxon>Neoptera</taxon>
        <taxon>Paraneoptera</taxon>
        <taxon>Psocodea</taxon>
        <taxon>Troctomorpha</taxon>
        <taxon>Phthiraptera</taxon>
        <taxon>Amblycera</taxon>
        <taxon>Menoponidae</taxon>
        <taxon>Menopon</taxon>
    </lineage>
</organism>
<dbReference type="PIRSF" id="PIRSF005514">
    <property type="entry name" value="ATPase_F0_D_mt"/>
    <property type="match status" value="1"/>
</dbReference>
<evidence type="ECO:0000256" key="7">
    <source>
        <dbReference type="ARBA" id="ARBA00023065"/>
    </source>
</evidence>
<evidence type="ECO:0000256" key="11">
    <source>
        <dbReference type="SAM" id="Coils"/>
    </source>
</evidence>
<dbReference type="GO" id="GO:0015078">
    <property type="term" value="F:proton transmembrane transporter activity"/>
    <property type="evidence" value="ECO:0007669"/>
    <property type="project" value="InterPro"/>
</dbReference>
<dbReference type="EMBL" id="JARGDH010000004">
    <property type="protein sequence ID" value="KAL0270431.1"/>
    <property type="molecule type" value="Genomic_DNA"/>
</dbReference>
<sequence>MAAKRVASSSINWTAFRETVPKSDLPYFQALKARSDSYLKKVAAQPESLPKIDWNYYKSRITVPGMVDNFQKSYEGLNIPYPTDKGLLAKIEEQEKTANAEFAKFTKEMEGTINELKEKLKALESEIAYSDMTIEEFYLANPDQAIDPVKFPTFYPHGPEQIEFTKKLIESGKL</sequence>
<dbReference type="PANTHER" id="PTHR12700">
    <property type="entry name" value="ATP SYNTHASE SUBUNIT D, MITOCHONDRIAL"/>
    <property type="match status" value="1"/>
</dbReference>
<comment type="subcellular location">
    <subcellularLocation>
        <location evidence="1 10">Mitochondrion inner membrane</location>
    </subcellularLocation>
</comment>